<organism evidence="2 3">
    <name type="scientific">Pelagimonas varians</name>
    <dbReference type="NCBI Taxonomy" id="696760"/>
    <lineage>
        <taxon>Bacteria</taxon>
        <taxon>Pseudomonadati</taxon>
        <taxon>Pseudomonadota</taxon>
        <taxon>Alphaproteobacteria</taxon>
        <taxon>Rhodobacterales</taxon>
        <taxon>Roseobacteraceae</taxon>
        <taxon>Pelagimonas</taxon>
    </lineage>
</organism>
<reference evidence="2 3" key="1">
    <citation type="submission" date="2017-05" db="EMBL/GenBank/DDBJ databases">
        <authorList>
            <person name="Song R."/>
            <person name="Chenine A.L."/>
            <person name="Ruprecht R.M."/>
        </authorList>
    </citation>
    <scope>NUCLEOTIDE SEQUENCE [LARGE SCALE GENOMIC DNA]</scope>
    <source>
        <strain evidence="2 3">CECT 8663</strain>
    </source>
</reference>
<proteinExistence type="predicted"/>
<evidence type="ECO:0000313" key="2">
    <source>
        <dbReference type="EMBL" id="SMX45996.1"/>
    </source>
</evidence>
<feature type="region of interest" description="Disordered" evidence="1">
    <location>
        <begin position="84"/>
        <end position="105"/>
    </location>
</feature>
<feature type="compositionally biased region" description="Polar residues" evidence="1">
    <location>
        <begin position="84"/>
        <end position="99"/>
    </location>
</feature>
<gene>
    <name evidence="2" type="ORF">PEV8663_03166</name>
</gene>
<accession>A0A238KVD2</accession>
<dbReference type="AlphaFoldDB" id="A0A238KVD2"/>
<evidence type="ECO:0000256" key="1">
    <source>
        <dbReference type="SAM" id="MobiDB-lite"/>
    </source>
</evidence>
<sequence>MGKFCVVVSSSDAMVPLRVFLGGVMRGGKTSKPAVVNGISQTFTLTKDLQSLKKPFARSRIALGQLLIRPGNVTGNIGSLHRNSWPQLTSTTQSNSPKQIPSFLL</sequence>
<dbReference type="EMBL" id="FXYH01000012">
    <property type="protein sequence ID" value="SMX45996.1"/>
    <property type="molecule type" value="Genomic_DNA"/>
</dbReference>
<dbReference type="RefSeq" id="WP_097805644.1">
    <property type="nucleotide sequence ID" value="NZ_FXYH01000012.1"/>
</dbReference>
<evidence type="ECO:0000313" key="3">
    <source>
        <dbReference type="Proteomes" id="UP000220836"/>
    </source>
</evidence>
<protein>
    <submittedName>
        <fullName evidence="2">Uncharacterized protein</fullName>
    </submittedName>
</protein>
<name>A0A238KVD2_9RHOB</name>
<keyword evidence="3" id="KW-1185">Reference proteome</keyword>
<dbReference type="Proteomes" id="UP000220836">
    <property type="component" value="Unassembled WGS sequence"/>
</dbReference>